<sequence length="80" mass="9552">MVYWAKEKQSFQWSSKKDQIWIVIKDILCTMLSPVPTGRSNRMFKFDDDSIQSVEQNFQAYMQNCWGDYECGGSTWLIRR</sequence>
<protein>
    <submittedName>
        <fullName evidence="1">Uncharacterized protein</fullName>
    </submittedName>
</protein>
<evidence type="ECO:0000313" key="1">
    <source>
        <dbReference type="EMBL" id="KAH3883595.1"/>
    </source>
</evidence>
<name>A0A9D4MUJ0_DREPO</name>
<gene>
    <name evidence="1" type="ORF">DPMN_007555</name>
</gene>
<proteinExistence type="predicted"/>
<organism evidence="1 2">
    <name type="scientific">Dreissena polymorpha</name>
    <name type="common">Zebra mussel</name>
    <name type="synonym">Mytilus polymorpha</name>
    <dbReference type="NCBI Taxonomy" id="45954"/>
    <lineage>
        <taxon>Eukaryota</taxon>
        <taxon>Metazoa</taxon>
        <taxon>Spiralia</taxon>
        <taxon>Lophotrochozoa</taxon>
        <taxon>Mollusca</taxon>
        <taxon>Bivalvia</taxon>
        <taxon>Autobranchia</taxon>
        <taxon>Heteroconchia</taxon>
        <taxon>Euheterodonta</taxon>
        <taxon>Imparidentia</taxon>
        <taxon>Neoheterodontei</taxon>
        <taxon>Myida</taxon>
        <taxon>Dreissenoidea</taxon>
        <taxon>Dreissenidae</taxon>
        <taxon>Dreissena</taxon>
    </lineage>
</organism>
<dbReference type="EMBL" id="JAIWYP010000001">
    <property type="protein sequence ID" value="KAH3883595.1"/>
    <property type="molecule type" value="Genomic_DNA"/>
</dbReference>
<keyword evidence="2" id="KW-1185">Reference proteome</keyword>
<reference evidence="1" key="2">
    <citation type="submission" date="2020-11" db="EMBL/GenBank/DDBJ databases">
        <authorList>
            <person name="McCartney M.A."/>
            <person name="Auch B."/>
            <person name="Kono T."/>
            <person name="Mallez S."/>
            <person name="Becker A."/>
            <person name="Gohl D.M."/>
            <person name="Silverstein K.A.T."/>
            <person name="Koren S."/>
            <person name="Bechman K.B."/>
            <person name="Herman A."/>
            <person name="Abrahante J.E."/>
            <person name="Garbe J."/>
        </authorList>
    </citation>
    <scope>NUCLEOTIDE SEQUENCE</scope>
    <source>
        <strain evidence="1">Duluth1</strain>
        <tissue evidence="1">Whole animal</tissue>
    </source>
</reference>
<comment type="caution">
    <text evidence="1">The sequence shown here is derived from an EMBL/GenBank/DDBJ whole genome shotgun (WGS) entry which is preliminary data.</text>
</comment>
<reference evidence="1" key="1">
    <citation type="journal article" date="2019" name="bioRxiv">
        <title>The Genome of the Zebra Mussel, Dreissena polymorpha: A Resource for Invasive Species Research.</title>
        <authorList>
            <person name="McCartney M.A."/>
            <person name="Auch B."/>
            <person name="Kono T."/>
            <person name="Mallez S."/>
            <person name="Zhang Y."/>
            <person name="Obille A."/>
            <person name="Becker A."/>
            <person name="Abrahante J.E."/>
            <person name="Garbe J."/>
            <person name="Badalamenti J.P."/>
            <person name="Herman A."/>
            <person name="Mangelson H."/>
            <person name="Liachko I."/>
            <person name="Sullivan S."/>
            <person name="Sone E.D."/>
            <person name="Koren S."/>
            <person name="Silverstein K.A.T."/>
            <person name="Beckman K.B."/>
            <person name="Gohl D.M."/>
        </authorList>
    </citation>
    <scope>NUCLEOTIDE SEQUENCE</scope>
    <source>
        <strain evidence="1">Duluth1</strain>
        <tissue evidence="1">Whole animal</tissue>
    </source>
</reference>
<dbReference type="AlphaFoldDB" id="A0A9D4MUJ0"/>
<dbReference type="Proteomes" id="UP000828390">
    <property type="component" value="Unassembled WGS sequence"/>
</dbReference>
<evidence type="ECO:0000313" key="2">
    <source>
        <dbReference type="Proteomes" id="UP000828390"/>
    </source>
</evidence>
<accession>A0A9D4MUJ0</accession>